<feature type="region of interest" description="Disordered" evidence="1">
    <location>
        <begin position="24"/>
        <end position="51"/>
    </location>
</feature>
<feature type="chain" id="PRO_5038978218" evidence="2">
    <location>
        <begin position="22"/>
        <end position="465"/>
    </location>
</feature>
<evidence type="ECO:0000313" key="3">
    <source>
        <dbReference type="EMBL" id="QUH29275.1"/>
    </source>
</evidence>
<dbReference type="RefSeq" id="WP_212693388.1">
    <property type="nucleotide sequence ID" value="NZ_CP058561.1"/>
</dbReference>
<dbReference type="InterPro" id="IPR050490">
    <property type="entry name" value="Bact_solute-bd_prot1"/>
</dbReference>
<dbReference type="PROSITE" id="PS51257">
    <property type="entry name" value="PROKAR_LIPOPROTEIN"/>
    <property type="match status" value="1"/>
</dbReference>
<feature type="signal peptide" evidence="2">
    <location>
        <begin position="1"/>
        <end position="21"/>
    </location>
</feature>
<dbReference type="PANTHER" id="PTHR43649">
    <property type="entry name" value="ARABINOSE-BINDING PROTEIN-RELATED"/>
    <property type="match status" value="1"/>
</dbReference>
<keyword evidence="4" id="KW-1185">Reference proteome</keyword>
<dbReference type="SUPFAM" id="SSF53850">
    <property type="entry name" value="Periplasmic binding protein-like II"/>
    <property type="match status" value="1"/>
</dbReference>
<sequence>MKKIMALILIVVLTMSTFLVGCGSKDNDKTDNGTTTDNSTDNDTGKDVADEKEWSGTIKVQMIGSFKMEDSTDPVSGVKTKGVHLLKEEFERTHPGAKVEYVLMGWDSYQQKTQAMLMSGEADVYQVPGIASFAAQGLLEPLAPYIENENYDLEKYINGQINGWKAMGPEDSDLEIYGVPVLGDTRVIVYDKKIFDDWGVEYLSEEPTIDEIMEKAAKMTGKNPVTGEENYGLYFRGKYASDLALNIGESLGGTWGTGFRYKDLQVNFNSEEMKKGVQYLKDAVAYAPSGILSEQGNELFLTENNNIGMTLRIGPGFLKPIYSNGLDERYGASLLFVNPEKGMGGVFEGSPCAIGKSSENKELAWEYLKFTGSEFYQQYLWDEYMAAPVLKSATEWEHIKAVPQMEVVLKAMGRLWGPRYPYRSAQPKSILASNVELALLGQATIEEALDNAQKETEEWIKEQQK</sequence>
<dbReference type="Proteomes" id="UP000677305">
    <property type="component" value="Chromosome"/>
</dbReference>
<reference evidence="3 4" key="1">
    <citation type="submission" date="2020-07" db="EMBL/GenBank/DDBJ databases">
        <title>Vallitalea guaymasensis genome.</title>
        <authorList>
            <person name="Postec A."/>
        </authorList>
    </citation>
    <scope>NUCLEOTIDE SEQUENCE [LARGE SCALE GENOMIC DNA]</scope>
    <source>
        <strain evidence="3 4">Ra1766G1</strain>
    </source>
</reference>
<keyword evidence="2" id="KW-0732">Signal</keyword>
<dbReference type="Gene3D" id="3.40.190.10">
    <property type="entry name" value="Periplasmic binding protein-like II"/>
    <property type="match status" value="2"/>
</dbReference>
<dbReference type="EMBL" id="CP058561">
    <property type="protein sequence ID" value="QUH29275.1"/>
    <property type="molecule type" value="Genomic_DNA"/>
</dbReference>
<proteinExistence type="predicted"/>
<protein>
    <submittedName>
        <fullName evidence="3">Extracellular solute-binding protein</fullName>
    </submittedName>
</protein>
<dbReference type="InterPro" id="IPR006059">
    <property type="entry name" value="SBP"/>
</dbReference>
<dbReference type="Pfam" id="PF01547">
    <property type="entry name" value="SBP_bac_1"/>
    <property type="match status" value="1"/>
</dbReference>
<name>A0A8J8SCB7_9FIRM</name>
<evidence type="ECO:0000313" key="4">
    <source>
        <dbReference type="Proteomes" id="UP000677305"/>
    </source>
</evidence>
<evidence type="ECO:0000256" key="1">
    <source>
        <dbReference type="SAM" id="MobiDB-lite"/>
    </source>
</evidence>
<dbReference type="KEGG" id="vgu:HYG85_10190"/>
<accession>A0A8J8SCB7</accession>
<evidence type="ECO:0000256" key="2">
    <source>
        <dbReference type="SAM" id="SignalP"/>
    </source>
</evidence>
<dbReference type="AlphaFoldDB" id="A0A8J8SCB7"/>
<feature type="compositionally biased region" description="Low complexity" evidence="1">
    <location>
        <begin position="32"/>
        <end position="42"/>
    </location>
</feature>
<gene>
    <name evidence="3" type="ORF">HYG85_10190</name>
</gene>
<organism evidence="3 4">
    <name type="scientific">Vallitalea guaymasensis</name>
    <dbReference type="NCBI Taxonomy" id="1185412"/>
    <lineage>
        <taxon>Bacteria</taxon>
        <taxon>Bacillati</taxon>
        <taxon>Bacillota</taxon>
        <taxon>Clostridia</taxon>
        <taxon>Lachnospirales</taxon>
        <taxon>Vallitaleaceae</taxon>
        <taxon>Vallitalea</taxon>
    </lineage>
</organism>